<feature type="region of interest" description="Disordered" evidence="1">
    <location>
        <begin position="1"/>
        <end position="26"/>
    </location>
</feature>
<feature type="region of interest" description="Disordered" evidence="1">
    <location>
        <begin position="87"/>
        <end position="111"/>
    </location>
</feature>
<dbReference type="GeneID" id="34560484"/>
<dbReference type="AlphaFoldDB" id="A0A1G4B7M6"/>
<sequence>MGTRGLVKQVSVSEQPTEPRSRSPGVIDYRVSGEEEFSRASLLVTRALVPHSTLRRALPAVRLPSLLAPERHPSPRALRHIPLHRREATAAAAAAFPDDDPPGAKPPPAPS</sequence>
<dbReference type="EMBL" id="MJBS01000059">
    <property type="protein sequence ID" value="OHE97282.1"/>
    <property type="molecule type" value="Genomic_DNA"/>
</dbReference>
<dbReference type="RefSeq" id="XP_022474437.1">
    <property type="nucleotide sequence ID" value="XM_022618974.1"/>
</dbReference>
<name>A0A1G4B7M6_9PEZI</name>
<gene>
    <name evidence="2" type="ORF">CORC01_07337</name>
</gene>
<keyword evidence="3" id="KW-1185">Reference proteome</keyword>
<accession>A0A1G4B7M6</accession>
<dbReference type="Proteomes" id="UP000176998">
    <property type="component" value="Unassembled WGS sequence"/>
</dbReference>
<comment type="caution">
    <text evidence="2">The sequence shown here is derived from an EMBL/GenBank/DDBJ whole genome shotgun (WGS) entry which is preliminary data.</text>
</comment>
<organism evidence="2 3">
    <name type="scientific">Colletotrichum orchidophilum</name>
    <dbReference type="NCBI Taxonomy" id="1209926"/>
    <lineage>
        <taxon>Eukaryota</taxon>
        <taxon>Fungi</taxon>
        <taxon>Dikarya</taxon>
        <taxon>Ascomycota</taxon>
        <taxon>Pezizomycotina</taxon>
        <taxon>Sordariomycetes</taxon>
        <taxon>Hypocreomycetidae</taxon>
        <taxon>Glomerellales</taxon>
        <taxon>Glomerellaceae</taxon>
        <taxon>Colletotrichum</taxon>
    </lineage>
</organism>
<evidence type="ECO:0000256" key="1">
    <source>
        <dbReference type="SAM" id="MobiDB-lite"/>
    </source>
</evidence>
<protein>
    <submittedName>
        <fullName evidence="2">Uncharacterized protein</fullName>
    </submittedName>
</protein>
<proteinExistence type="predicted"/>
<evidence type="ECO:0000313" key="2">
    <source>
        <dbReference type="EMBL" id="OHE97282.1"/>
    </source>
</evidence>
<evidence type="ECO:0000313" key="3">
    <source>
        <dbReference type="Proteomes" id="UP000176998"/>
    </source>
</evidence>
<reference evidence="2 3" key="1">
    <citation type="submission" date="2016-09" db="EMBL/GenBank/DDBJ databases">
        <authorList>
            <person name="Capua I."/>
            <person name="De Benedictis P."/>
            <person name="Joannis T."/>
            <person name="Lombin L.H."/>
            <person name="Cattoli G."/>
        </authorList>
    </citation>
    <scope>NUCLEOTIDE SEQUENCE [LARGE SCALE GENOMIC DNA]</scope>
    <source>
        <strain evidence="2 3">IMI 309357</strain>
    </source>
</reference>